<name>G0LY71_PEDAC</name>
<dbReference type="AlphaFoldDB" id="G0LY71"/>
<gene>
    <name evidence="1" type="primary">ribG</name>
</gene>
<feature type="non-terminal residue" evidence="1">
    <location>
        <position position="90"/>
    </location>
</feature>
<feature type="non-terminal residue" evidence="1">
    <location>
        <position position="1"/>
    </location>
</feature>
<accession>G0LY71</accession>
<organism evidence="1">
    <name type="scientific">Pediococcus acidilactici</name>
    <dbReference type="NCBI Taxonomy" id="1254"/>
    <lineage>
        <taxon>Bacteria</taxon>
        <taxon>Bacillati</taxon>
        <taxon>Bacillota</taxon>
        <taxon>Bacilli</taxon>
        <taxon>Lactobacillales</taxon>
        <taxon>Lactobacillaceae</taxon>
        <taxon>Pediococcus</taxon>
        <taxon>Pediococcus acidilactici group</taxon>
    </lineage>
</organism>
<protein>
    <submittedName>
        <fullName evidence="1">Diaminohydroxyphosphoribosylaminopyrimidine deaminase</fullName>
    </submittedName>
</protein>
<proteinExistence type="predicted"/>
<reference evidence="1" key="1">
    <citation type="journal article" date="2011" name="Appl. Environ. Microbiol.">
        <title>Genetic screening of functional properties of lactic Acid bacteria in a fermented pearl millet slurry and in the metagenome of fermented starchy foods.</title>
        <authorList>
            <person name="Turpin W."/>
            <person name="Humblot C."/>
            <person name="Guyot J.P."/>
        </authorList>
    </citation>
    <scope>NUCLEOTIDE SEQUENCE</scope>
    <source>
        <strain evidence="1">12.9</strain>
    </source>
</reference>
<evidence type="ECO:0000313" key="1">
    <source>
        <dbReference type="EMBL" id="CCC15167.1"/>
    </source>
</evidence>
<sequence length="90" mass="10391">LAIISTSISGGKEFQFLWNLEFNVVTGSFWDKARALNPHYNHFYVHMQMWITLKMAMTIDGKMNTETPTLLLVSNIASYINSQCLRSQFQ</sequence>
<dbReference type="EMBL" id="FR874153">
    <property type="protein sequence ID" value="CCC15167.1"/>
    <property type="molecule type" value="Genomic_DNA"/>
</dbReference>